<dbReference type="EMBL" id="CAJOBA010007083">
    <property type="protein sequence ID" value="CAF3792019.1"/>
    <property type="molecule type" value="Genomic_DNA"/>
</dbReference>
<dbReference type="InterPro" id="IPR013761">
    <property type="entry name" value="SAM/pointed_sf"/>
</dbReference>
<feature type="repeat" description="ANK" evidence="4">
    <location>
        <begin position="65"/>
        <end position="97"/>
    </location>
</feature>
<feature type="region of interest" description="Disordered" evidence="6">
    <location>
        <begin position="836"/>
        <end position="903"/>
    </location>
</feature>
<dbReference type="PANTHER" id="PTHR24174:SF16">
    <property type="entry name" value="CASKIN-2"/>
    <property type="match status" value="1"/>
</dbReference>
<dbReference type="SMART" id="SM00326">
    <property type="entry name" value="SH3"/>
    <property type="match status" value="1"/>
</dbReference>
<feature type="compositionally biased region" description="Polar residues" evidence="6">
    <location>
        <begin position="354"/>
        <end position="399"/>
    </location>
</feature>
<feature type="domain" description="SAM" evidence="8">
    <location>
        <begin position="558"/>
        <end position="622"/>
    </location>
</feature>
<dbReference type="SMART" id="SM00454">
    <property type="entry name" value="SAM"/>
    <property type="match status" value="2"/>
</dbReference>
<dbReference type="Gene3D" id="2.30.30.40">
    <property type="entry name" value="SH3 Domains"/>
    <property type="match status" value="1"/>
</dbReference>
<dbReference type="InterPro" id="IPR036028">
    <property type="entry name" value="SH3-like_dom_sf"/>
</dbReference>
<evidence type="ECO:0000256" key="4">
    <source>
        <dbReference type="PROSITE-ProRule" id="PRU00023"/>
    </source>
</evidence>
<feature type="compositionally biased region" description="Low complexity" evidence="6">
    <location>
        <begin position="134"/>
        <end position="149"/>
    </location>
</feature>
<accession>A0A8S2DSS9</accession>
<dbReference type="CDD" id="cd00174">
    <property type="entry name" value="SH3"/>
    <property type="match status" value="1"/>
</dbReference>
<dbReference type="AlphaFoldDB" id="A0A8S2DSS9"/>
<dbReference type="Gene3D" id="1.10.150.50">
    <property type="entry name" value="Transcription Factor, Ets-1"/>
    <property type="match status" value="2"/>
</dbReference>
<feature type="compositionally biased region" description="Low complexity" evidence="6">
    <location>
        <begin position="864"/>
        <end position="874"/>
    </location>
</feature>
<dbReference type="Pfam" id="PF00536">
    <property type="entry name" value="SAM_1"/>
    <property type="match status" value="2"/>
</dbReference>
<dbReference type="InterPro" id="IPR036770">
    <property type="entry name" value="Ankyrin_rpt-contain_sf"/>
</dbReference>
<feature type="compositionally biased region" description="Polar residues" evidence="6">
    <location>
        <begin position="694"/>
        <end position="704"/>
    </location>
</feature>
<name>A0A8S2DSS9_9BILA</name>
<keyword evidence="1 5" id="KW-0728">SH3 domain</keyword>
<evidence type="ECO:0000256" key="1">
    <source>
        <dbReference type="ARBA" id="ARBA00022443"/>
    </source>
</evidence>
<evidence type="ECO:0000256" key="3">
    <source>
        <dbReference type="ARBA" id="ARBA00023043"/>
    </source>
</evidence>
<comment type="caution">
    <text evidence="9">The sequence shown here is derived from an EMBL/GenBank/DDBJ whole genome shotgun (WGS) entry which is preliminary data.</text>
</comment>
<feature type="domain" description="SAM" evidence="8">
    <location>
        <begin position="489"/>
        <end position="552"/>
    </location>
</feature>
<feature type="region of interest" description="Disordered" evidence="6">
    <location>
        <begin position="319"/>
        <end position="412"/>
    </location>
</feature>
<feature type="non-terminal residue" evidence="9">
    <location>
        <position position="1"/>
    </location>
</feature>
<dbReference type="Proteomes" id="UP000677228">
    <property type="component" value="Unassembled WGS sequence"/>
</dbReference>
<evidence type="ECO:0008006" key="12">
    <source>
        <dbReference type="Google" id="ProtNLM"/>
    </source>
</evidence>
<keyword evidence="2" id="KW-0677">Repeat</keyword>
<dbReference type="InterPro" id="IPR001660">
    <property type="entry name" value="SAM"/>
</dbReference>
<dbReference type="SUPFAM" id="SSF48403">
    <property type="entry name" value="Ankyrin repeat"/>
    <property type="match status" value="1"/>
</dbReference>
<sequence length="1079" mass="120274">MASLHQAALAGSVEILKLLLDHGASANLKDQKGLRPLHYASWQGRTEPVFLLLRRGANVNEQSISGDTALHLAAQYGHNDVVQLLLFHQADPTIINRRNLTPIDLACENGRCQVVNSLLQNHLCLRMLNSNTNNHNNNNNNNSTNDNDNSQQSQPNCLHLAAKNGHSDIVRLLLLNGMDINKTTTQGTALHEAGRNGRYEAAKVLLECGIDINICNSYEQTAYEVVIKQKPGNDIKRLIKEFSDAVSVCAIRSYTDNHVGALNFQEGDYITVLERNPSGEWRGFILKENLTTRIGYFPSTYVQLVDRQLDRSNLVKETIKENDSSPSQHLNHNGKNNNNRGLLNGDLSPVDSLDSMSRVSQADSGLTTSSYRSRRGSPNSSCRHSTASSVDSGRSSTAISVVYDSPKPPTLSSFMTTNTPLSYNVITNLTNGTISAINDARSVCSSESKSSDQDKTSYRSSNSSLDRLDESLTIANNTNLNNLLRNGVPENEIVLTWLRDFSYEDYYENFIANGYDIHTITRMTPEDLTAIGITHPSHRRKLKNEIGKLRVGDRLPDYKPDSVYDWLCLLRLNEYIDLLHDQNYKQIDDVMNMAWEDLEDIGITRLGHQKRFMLGVKRLQDIKKGLYQPNSNNNNLSSPNPPMSPNGNRFVTNLPPPSTPCRQSSLQTNSNDQQTKYRPLIPNRQTKPIERCNSVENNNAQNERIQLLKRQVPSTHRSSDNDSSSSYATLRKPPTSPNSINSLKRPLPAGYGLHTSSFRLPSATVSPPLPSATNLNMLNLTATRTRSLENINGGDYHITNGTHKNPFDLKNNCIPTCDAVLHVDTSLSSCTNDASPTLLSTNANRATPTILSPRTTSTPKHHNTSLSHSSSNQNGTNHNKLSPSQSSSPQCRRTNSSSSHQQQQNYLSNLQVLCNLSSSTESNCIPFANENIGTIKQRSTINGNDDKVSSFNPSAENSSTIKRSLPIEFFEQRTSINILKPSYPITTAIYDNNERYCASPTKLRSLKSPSLKNGNGRTVINEQEKRLQYIEMLKKEKEEHQNKSQRNDTSNVLHDIDDMLSDLNRELDAMLEYETTSRS</sequence>
<feature type="region of interest" description="Disordered" evidence="6">
    <location>
        <begin position="626"/>
        <end position="748"/>
    </location>
</feature>
<reference evidence="9" key="1">
    <citation type="submission" date="2021-02" db="EMBL/GenBank/DDBJ databases">
        <authorList>
            <person name="Nowell W R."/>
        </authorList>
    </citation>
    <scope>NUCLEOTIDE SEQUENCE</scope>
</reference>
<feature type="region of interest" description="Disordered" evidence="6">
    <location>
        <begin position="134"/>
        <end position="155"/>
    </location>
</feature>
<dbReference type="InterPro" id="IPR001452">
    <property type="entry name" value="SH3_domain"/>
</dbReference>
<dbReference type="EMBL" id="CAJNOK010007074">
    <property type="protein sequence ID" value="CAF1023573.1"/>
    <property type="molecule type" value="Genomic_DNA"/>
</dbReference>
<evidence type="ECO:0000256" key="5">
    <source>
        <dbReference type="PROSITE-ProRule" id="PRU00192"/>
    </source>
</evidence>
<feature type="repeat" description="ANK" evidence="4">
    <location>
        <begin position="32"/>
        <end position="64"/>
    </location>
</feature>
<dbReference type="InterPro" id="IPR035498">
    <property type="entry name" value="Caskin1/2_SAM_2"/>
</dbReference>
<dbReference type="InterPro" id="IPR002110">
    <property type="entry name" value="Ankyrin_rpt"/>
</dbReference>
<feature type="repeat" description="ANK" evidence="4">
    <location>
        <begin position="158"/>
        <end position="185"/>
    </location>
</feature>
<dbReference type="Proteomes" id="UP000682733">
    <property type="component" value="Unassembled WGS sequence"/>
</dbReference>
<dbReference type="SUPFAM" id="SSF47769">
    <property type="entry name" value="SAM/Pointed domain"/>
    <property type="match status" value="2"/>
</dbReference>
<dbReference type="CDD" id="cd09498">
    <property type="entry name" value="SAM_caskin1_2_repeat2"/>
    <property type="match status" value="1"/>
</dbReference>
<evidence type="ECO:0000256" key="2">
    <source>
        <dbReference type="ARBA" id="ARBA00022737"/>
    </source>
</evidence>
<feature type="compositionally biased region" description="Low complexity" evidence="6">
    <location>
        <begin position="330"/>
        <end position="345"/>
    </location>
</feature>
<dbReference type="PROSITE" id="PS50088">
    <property type="entry name" value="ANK_REPEAT"/>
    <property type="match status" value="5"/>
</dbReference>
<evidence type="ECO:0000259" key="7">
    <source>
        <dbReference type="PROSITE" id="PS50002"/>
    </source>
</evidence>
<dbReference type="PANTHER" id="PTHR24174">
    <property type="entry name" value="ANKYRIN REPEAT AND STERILE ALPHA MOTIF DOMAIN-CONTAINING PROTEIN 1"/>
    <property type="match status" value="1"/>
</dbReference>
<dbReference type="PROSITE" id="PS50105">
    <property type="entry name" value="SAM_DOMAIN"/>
    <property type="match status" value="2"/>
</dbReference>
<dbReference type="PRINTS" id="PR01415">
    <property type="entry name" value="ANKYRIN"/>
</dbReference>
<dbReference type="Pfam" id="PF07653">
    <property type="entry name" value="SH3_2"/>
    <property type="match status" value="1"/>
</dbReference>
<dbReference type="SMART" id="SM00248">
    <property type="entry name" value="ANK"/>
    <property type="match status" value="6"/>
</dbReference>
<feature type="domain" description="SH3" evidence="7">
    <location>
        <begin position="243"/>
        <end position="307"/>
    </location>
</feature>
<dbReference type="Pfam" id="PF12796">
    <property type="entry name" value="Ank_2"/>
    <property type="match status" value="2"/>
</dbReference>
<feature type="compositionally biased region" description="Low complexity" evidence="6">
    <location>
        <begin position="882"/>
        <end position="903"/>
    </location>
</feature>
<proteinExistence type="predicted"/>
<organism evidence="9 11">
    <name type="scientific">Didymodactylos carnosus</name>
    <dbReference type="NCBI Taxonomy" id="1234261"/>
    <lineage>
        <taxon>Eukaryota</taxon>
        <taxon>Metazoa</taxon>
        <taxon>Spiralia</taxon>
        <taxon>Gnathifera</taxon>
        <taxon>Rotifera</taxon>
        <taxon>Eurotatoria</taxon>
        <taxon>Bdelloidea</taxon>
        <taxon>Philodinida</taxon>
        <taxon>Philodinidae</taxon>
        <taxon>Didymodactylos</taxon>
    </lineage>
</organism>
<feature type="compositionally biased region" description="Low complexity" evidence="6">
    <location>
        <begin position="629"/>
        <end position="638"/>
    </location>
</feature>
<feature type="repeat" description="ANK" evidence="4">
    <location>
        <begin position="185"/>
        <end position="217"/>
    </location>
</feature>
<evidence type="ECO:0000313" key="9">
    <source>
        <dbReference type="EMBL" id="CAF1023573.1"/>
    </source>
</evidence>
<feature type="repeat" description="ANK" evidence="4">
    <location>
        <begin position="1"/>
        <end position="31"/>
    </location>
</feature>
<protein>
    <recommendedName>
        <fullName evidence="12">Caskin-2</fullName>
    </recommendedName>
</protein>
<dbReference type="Pfam" id="PF00023">
    <property type="entry name" value="Ank"/>
    <property type="match status" value="1"/>
</dbReference>
<feature type="compositionally biased region" description="Polar residues" evidence="6">
    <location>
        <begin position="660"/>
        <end position="676"/>
    </location>
</feature>
<evidence type="ECO:0000313" key="11">
    <source>
        <dbReference type="Proteomes" id="UP000677228"/>
    </source>
</evidence>
<dbReference type="PROSITE" id="PS50002">
    <property type="entry name" value="SH3"/>
    <property type="match status" value="1"/>
</dbReference>
<gene>
    <name evidence="9" type="ORF">OVA965_LOCUS15626</name>
    <name evidence="10" type="ORF">TMI583_LOCUS15632</name>
</gene>
<dbReference type="SUPFAM" id="SSF50044">
    <property type="entry name" value="SH3-domain"/>
    <property type="match status" value="1"/>
</dbReference>
<feature type="compositionally biased region" description="Polar residues" evidence="6">
    <location>
        <begin position="836"/>
        <end position="858"/>
    </location>
</feature>
<dbReference type="InterPro" id="IPR033635">
    <property type="entry name" value="ANKS1/Caskin"/>
</dbReference>
<dbReference type="PROSITE" id="PS50297">
    <property type="entry name" value="ANK_REP_REGION"/>
    <property type="match status" value="5"/>
</dbReference>
<feature type="region of interest" description="Disordered" evidence="6">
    <location>
        <begin position="445"/>
        <end position="464"/>
    </location>
</feature>
<evidence type="ECO:0000256" key="6">
    <source>
        <dbReference type="SAM" id="MobiDB-lite"/>
    </source>
</evidence>
<evidence type="ECO:0000259" key="8">
    <source>
        <dbReference type="PROSITE" id="PS50105"/>
    </source>
</evidence>
<dbReference type="Gene3D" id="1.25.40.20">
    <property type="entry name" value="Ankyrin repeat-containing domain"/>
    <property type="match status" value="2"/>
</dbReference>
<evidence type="ECO:0000313" key="10">
    <source>
        <dbReference type="EMBL" id="CAF3792019.1"/>
    </source>
</evidence>
<keyword evidence="3 4" id="KW-0040">ANK repeat</keyword>